<dbReference type="Gramene" id="TuG1812G0500001595.01.T01">
    <property type="protein sequence ID" value="TuG1812G0500001595.01.T01"/>
    <property type="gene ID" value="TuG1812G0500001595.01"/>
</dbReference>
<evidence type="ECO:0000313" key="1">
    <source>
        <dbReference type="EnsemblPlants" id="TuG1812G0500001595.01.T01"/>
    </source>
</evidence>
<sequence>MNVQKYFGARFVFHAAQVVIDLVQARKKDKHKLSVERSRSLIIDVLDCLSHSSLNVKSVPTSEVHSLYKFSFGTKSIFYSLFRC</sequence>
<keyword evidence="2" id="KW-1185">Reference proteome</keyword>
<organism evidence="1 2">
    <name type="scientific">Triticum urartu</name>
    <name type="common">Red wild einkorn</name>
    <name type="synonym">Crithodium urartu</name>
    <dbReference type="NCBI Taxonomy" id="4572"/>
    <lineage>
        <taxon>Eukaryota</taxon>
        <taxon>Viridiplantae</taxon>
        <taxon>Streptophyta</taxon>
        <taxon>Embryophyta</taxon>
        <taxon>Tracheophyta</taxon>
        <taxon>Spermatophyta</taxon>
        <taxon>Magnoliopsida</taxon>
        <taxon>Liliopsida</taxon>
        <taxon>Poales</taxon>
        <taxon>Poaceae</taxon>
        <taxon>BOP clade</taxon>
        <taxon>Pooideae</taxon>
        <taxon>Triticodae</taxon>
        <taxon>Triticeae</taxon>
        <taxon>Triticinae</taxon>
        <taxon>Triticum</taxon>
    </lineage>
</organism>
<dbReference type="AlphaFoldDB" id="A0A8R7QCY1"/>
<accession>A0A8R7QCY1</accession>
<reference evidence="1" key="3">
    <citation type="submission" date="2022-06" db="UniProtKB">
        <authorList>
            <consortium name="EnsemblPlants"/>
        </authorList>
    </citation>
    <scope>IDENTIFICATION</scope>
</reference>
<reference evidence="1" key="2">
    <citation type="submission" date="2018-03" db="EMBL/GenBank/DDBJ databases">
        <title>The Triticum urartu genome reveals the dynamic nature of wheat genome evolution.</title>
        <authorList>
            <person name="Ling H."/>
            <person name="Ma B."/>
            <person name="Shi X."/>
            <person name="Liu H."/>
            <person name="Dong L."/>
            <person name="Sun H."/>
            <person name="Cao Y."/>
            <person name="Gao Q."/>
            <person name="Zheng S."/>
            <person name="Li Y."/>
            <person name="Yu Y."/>
            <person name="Du H."/>
            <person name="Qi M."/>
            <person name="Li Y."/>
            <person name="Yu H."/>
            <person name="Cui Y."/>
            <person name="Wang N."/>
            <person name="Chen C."/>
            <person name="Wu H."/>
            <person name="Zhao Y."/>
            <person name="Zhang J."/>
            <person name="Li Y."/>
            <person name="Zhou W."/>
            <person name="Zhang B."/>
            <person name="Hu W."/>
            <person name="Eijk M."/>
            <person name="Tang J."/>
            <person name="Witsenboer H."/>
            <person name="Zhao S."/>
            <person name="Li Z."/>
            <person name="Zhang A."/>
            <person name="Wang D."/>
            <person name="Liang C."/>
        </authorList>
    </citation>
    <scope>NUCLEOTIDE SEQUENCE [LARGE SCALE GENOMIC DNA]</scope>
    <source>
        <strain evidence="1">cv. G1812</strain>
    </source>
</reference>
<name>A0A8R7QCY1_TRIUA</name>
<protein>
    <submittedName>
        <fullName evidence="1">Uncharacterized protein</fullName>
    </submittedName>
</protein>
<reference evidence="2" key="1">
    <citation type="journal article" date="2013" name="Nature">
        <title>Draft genome of the wheat A-genome progenitor Triticum urartu.</title>
        <authorList>
            <person name="Ling H.Q."/>
            <person name="Zhao S."/>
            <person name="Liu D."/>
            <person name="Wang J."/>
            <person name="Sun H."/>
            <person name="Zhang C."/>
            <person name="Fan H."/>
            <person name="Li D."/>
            <person name="Dong L."/>
            <person name="Tao Y."/>
            <person name="Gao C."/>
            <person name="Wu H."/>
            <person name="Li Y."/>
            <person name="Cui Y."/>
            <person name="Guo X."/>
            <person name="Zheng S."/>
            <person name="Wang B."/>
            <person name="Yu K."/>
            <person name="Liang Q."/>
            <person name="Yang W."/>
            <person name="Lou X."/>
            <person name="Chen J."/>
            <person name="Feng M."/>
            <person name="Jian J."/>
            <person name="Zhang X."/>
            <person name="Luo G."/>
            <person name="Jiang Y."/>
            <person name="Liu J."/>
            <person name="Wang Z."/>
            <person name="Sha Y."/>
            <person name="Zhang B."/>
            <person name="Wu H."/>
            <person name="Tang D."/>
            <person name="Shen Q."/>
            <person name="Xue P."/>
            <person name="Zou S."/>
            <person name="Wang X."/>
            <person name="Liu X."/>
            <person name="Wang F."/>
            <person name="Yang Y."/>
            <person name="An X."/>
            <person name="Dong Z."/>
            <person name="Zhang K."/>
            <person name="Zhang X."/>
            <person name="Luo M.C."/>
            <person name="Dvorak J."/>
            <person name="Tong Y."/>
            <person name="Wang J."/>
            <person name="Yang H."/>
            <person name="Li Z."/>
            <person name="Wang D."/>
            <person name="Zhang A."/>
            <person name="Wang J."/>
        </authorList>
    </citation>
    <scope>NUCLEOTIDE SEQUENCE</scope>
    <source>
        <strain evidence="2">cv. G1812</strain>
    </source>
</reference>
<dbReference type="Proteomes" id="UP000015106">
    <property type="component" value="Chromosome 5"/>
</dbReference>
<proteinExistence type="predicted"/>
<dbReference type="EnsemblPlants" id="TuG1812G0500001595.01.T01">
    <property type="protein sequence ID" value="TuG1812G0500001595.01.T01"/>
    <property type="gene ID" value="TuG1812G0500001595.01"/>
</dbReference>
<evidence type="ECO:0000313" key="2">
    <source>
        <dbReference type="Proteomes" id="UP000015106"/>
    </source>
</evidence>